<dbReference type="PRINTS" id="PR00081">
    <property type="entry name" value="GDHRDH"/>
</dbReference>
<dbReference type="EMBL" id="CAFABE010000005">
    <property type="protein sequence ID" value="CAB4817762.1"/>
    <property type="molecule type" value="Genomic_DNA"/>
</dbReference>
<evidence type="ECO:0000313" key="4">
    <source>
        <dbReference type="EMBL" id="CAB4878385.1"/>
    </source>
</evidence>
<evidence type="ECO:0000313" key="5">
    <source>
        <dbReference type="EMBL" id="CAB5015518.1"/>
    </source>
</evidence>
<keyword evidence="2" id="KW-0560">Oxidoreductase</keyword>
<evidence type="ECO:0000256" key="1">
    <source>
        <dbReference type="ARBA" id="ARBA00006484"/>
    </source>
</evidence>
<proteinExistence type="inferred from homology"/>
<dbReference type="Pfam" id="PF13561">
    <property type="entry name" value="adh_short_C2"/>
    <property type="match status" value="1"/>
</dbReference>
<dbReference type="Gene3D" id="3.40.50.720">
    <property type="entry name" value="NAD(P)-binding Rossmann-like Domain"/>
    <property type="match status" value="1"/>
</dbReference>
<dbReference type="FunFam" id="3.40.50.720:FF:000084">
    <property type="entry name" value="Short-chain dehydrogenase reductase"/>
    <property type="match status" value="1"/>
</dbReference>
<protein>
    <submittedName>
        <fullName evidence="3">Unannotated protein</fullName>
    </submittedName>
</protein>
<dbReference type="SUPFAM" id="SSF51735">
    <property type="entry name" value="NAD(P)-binding Rossmann-fold domains"/>
    <property type="match status" value="1"/>
</dbReference>
<sequence length="269" mass="27814">METANSVREAFELTGRVAVVTGAASGLGRSSAQVLAGAGASVVCADINAEGAKKSAQEIVDAGGKAVGVGIDVSRSEEHEGLVEEALRLGQRLDVWCNSAGIMAESKVLDMPEADLDALVSVNVKGTLFGAQAAGRYMSDHGGGSIINMASAGMLVPSPNIAAYAMSKGAVVQLTRIMALEVGKKNIRVNAVAPGFVPTNMTSRYYVRDDGTEDEAMKQMVLEPMAKFAPMKRVGAPSDIGYCVLYLASDASSFLTGQILSPNGGVAMH</sequence>
<accession>A0A6J6Z7X9</accession>
<dbReference type="EMBL" id="CAFBPM010000004">
    <property type="protein sequence ID" value="CAB5015518.1"/>
    <property type="molecule type" value="Genomic_DNA"/>
</dbReference>
<organism evidence="3">
    <name type="scientific">freshwater metagenome</name>
    <dbReference type="NCBI Taxonomy" id="449393"/>
    <lineage>
        <taxon>unclassified sequences</taxon>
        <taxon>metagenomes</taxon>
        <taxon>ecological metagenomes</taxon>
    </lineage>
</organism>
<dbReference type="InterPro" id="IPR020904">
    <property type="entry name" value="Sc_DH/Rdtase_CS"/>
</dbReference>
<dbReference type="InterPro" id="IPR002347">
    <property type="entry name" value="SDR_fam"/>
</dbReference>
<dbReference type="AlphaFoldDB" id="A0A6J6Z7X9"/>
<dbReference type="EMBL" id="CAFBLT010000001">
    <property type="protein sequence ID" value="CAB4878385.1"/>
    <property type="molecule type" value="Genomic_DNA"/>
</dbReference>
<name>A0A6J6Z7X9_9ZZZZ</name>
<evidence type="ECO:0000313" key="3">
    <source>
        <dbReference type="EMBL" id="CAB4817762.1"/>
    </source>
</evidence>
<comment type="similarity">
    <text evidence="1">Belongs to the short-chain dehydrogenases/reductases (SDR) family.</text>
</comment>
<gene>
    <name evidence="3" type="ORF">UFOPK3164_00200</name>
    <name evidence="4" type="ORF">UFOPK3427_01283</name>
    <name evidence="5" type="ORF">UFOPK4112_00571</name>
</gene>
<dbReference type="InterPro" id="IPR036291">
    <property type="entry name" value="NAD(P)-bd_dom_sf"/>
</dbReference>
<reference evidence="3" key="1">
    <citation type="submission" date="2020-05" db="EMBL/GenBank/DDBJ databases">
        <authorList>
            <person name="Chiriac C."/>
            <person name="Salcher M."/>
            <person name="Ghai R."/>
            <person name="Kavagutti S V."/>
        </authorList>
    </citation>
    <scope>NUCLEOTIDE SEQUENCE</scope>
</reference>
<dbReference type="CDD" id="cd05233">
    <property type="entry name" value="SDR_c"/>
    <property type="match status" value="1"/>
</dbReference>
<dbReference type="PRINTS" id="PR00080">
    <property type="entry name" value="SDRFAMILY"/>
</dbReference>
<dbReference type="NCBIfam" id="NF005559">
    <property type="entry name" value="PRK07231.1"/>
    <property type="match status" value="1"/>
</dbReference>
<evidence type="ECO:0000256" key="2">
    <source>
        <dbReference type="ARBA" id="ARBA00023002"/>
    </source>
</evidence>
<dbReference type="PANTHER" id="PTHR24321:SF15">
    <property type="entry name" value="OXIDOREDUCTASE UCPA"/>
    <property type="match status" value="1"/>
</dbReference>
<dbReference type="GO" id="GO:0016491">
    <property type="term" value="F:oxidoreductase activity"/>
    <property type="evidence" value="ECO:0007669"/>
    <property type="project" value="UniProtKB-KW"/>
</dbReference>
<dbReference type="PROSITE" id="PS00061">
    <property type="entry name" value="ADH_SHORT"/>
    <property type="match status" value="1"/>
</dbReference>
<dbReference type="PANTHER" id="PTHR24321">
    <property type="entry name" value="DEHYDROGENASES, SHORT CHAIN"/>
    <property type="match status" value="1"/>
</dbReference>